<dbReference type="EMBL" id="DSYZ01000139">
    <property type="protein sequence ID" value="HGT83539.1"/>
    <property type="molecule type" value="Genomic_DNA"/>
</dbReference>
<dbReference type="Gene3D" id="1.20.1440.150">
    <property type="match status" value="1"/>
</dbReference>
<sequence>MEPNDFRLLLAERGVNEIRRSLNALKIQKRKDFALKIEEIASKLQGIKYCYMPAEEVAKLEDVLEISRISRELESIVQQRDFSALTAKYWLEYLEKLPELIGRGEISKPFEAIRFFSGDIIARRKEGDLWFCVFDCGLRLEIATNTDFRGRKVVSYLPPRKFGSFISQGMFVDAELSKKGELTIEEIRNISEKLKEVESVLVSIIKK</sequence>
<accession>A0A7J3M435</accession>
<evidence type="ECO:0000259" key="1">
    <source>
        <dbReference type="Pfam" id="PF18489"/>
    </source>
</evidence>
<reference evidence="2" key="1">
    <citation type="journal article" date="2020" name="mSystems">
        <title>Genome- and Community-Level Interaction Insights into Carbon Utilization and Element Cycling Functions of Hydrothermarchaeota in Hydrothermal Sediment.</title>
        <authorList>
            <person name="Zhou Z."/>
            <person name="Liu Y."/>
            <person name="Xu W."/>
            <person name="Pan J."/>
            <person name="Luo Z.H."/>
            <person name="Li M."/>
        </authorList>
    </citation>
    <scope>NUCLEOTIDE SEQUENCE [LARGE SCALE GENOMIC DNA]</scope>
    <source>
        <strain evidence="2">SpSt-587</strain>
    </source>
</reference>
<proteinExistence type="predicted"/>
<comment type="caution">
    <text evidence="2">The sequence shown here is derived from an EMBL/GenBank/DDBJ whole genome shotgun (WGS) entry which is preliminary data.</text>
</comment>
<feature type="domain" description="Alpha helical" evidence="1">
    <location>
        <begin position="4"/>
        <end position="84"/>
    </location>
</feature>
<gene>
    <name evidence="2" type="ORF">ENT52_07440</name>
</gene>
<dbReference type="InterPro" id="IPR041169">
    <property type="entry name" value="Alpha_helical"/>
</dbReference>
<name>A0A7J3M435_ARCFL</name>
<dbReference type="AlphaFoldDB" id="A0A7J3M435"/>
<evidence type="ECO:0000313" key="2">
    <source>
        <dbReference type="EMBL" id="HGT83539.1"/>
    </source>
</evidence>
<dbReference type="Pfam" id="PF18489">
    <property type="entry name" value="Alpha_Helical"/>
    <property type="match status" value="1"/>
</dbReference>
<protein>
    <submittedName>
        <fullName evidence="2">RNA-binding protein</fullName>
    </submittedName>
</protein>
<organism evidence="2">
    <name type="scientific">Archaeoglobus fulgidus</name>
    <dbReference type="NCBI Taxonomy" id="2234"/>
    <lineage>
        <taxon>Archaea</taxon>
        <taxon>Methanobacteriati</taxon>
        <taxon>Methanobacteriota</taxon>
        <taxon>Archaeoglobi</taxon>
        <taxon>Archaeoglobales</taxon>
        <taxon>Archaeoglobaceae</taxon>
        <taxon>Archaeoglobus</taxon>
    </lineage>
</organism>